<dbReference type="Proteomes" id="UP000077521">
    <property type="component" value="Unassembled WGS sequence"/>
</dbReference>
<comment type="caution">
    <text evidence="1">The sequence shown here is derived from an EMBL/GenBank/DDBJ whole genome shotgun (WGS) entry which is preliminary data.</text>
</comment>
<protein>
    <submittedName>
        <fullName evidence="1">Uncharacterized protein</fullName>
    </submittedName>
</protein>
<dbReference type="AlphaFoldDB" id="A0A8T8SLC8"/>
<reference evidence="1" key="1">
    <citation type="submission" date="2016-04" db="EMBL/GenBank/DDBJ databases">
        <authorList>
            <person name="Nguyen H.D."/>
            <person name="Samba Siva P."/>
            <person name="Cullis J."/>
            <person name="Levesque C.A."/>
            <person name="Hambleton S."/>
        </authorList>
    </citation>
    <scope>NUCLEOTIDE SEQUENCE</scope>
    <source>
        <strain evidence="1">DAOMC 236416</strain>
    </source>
</reference>
<sequence>MTTICTTSSVWTLTRRPSHPFRPTSALSTVQAEQTLGVETRTQVEVISPAVGPCHSCAHPRMCPRRIGKHASKTYEVDGHISVFSFWLATSSCKIIIGPFYFITSTSHPGLTNALRRSLARLAAIPLYCKIEVDGQM</sequence>
<dbReference type="EMBL" id="LWDF02000807">
    <property type="protein sequence ID" value="KAE8242493.1"/>
    <property type="molecule type" value="Genomic_DNA"/>
</dbReference>
<gene>
    <name evidence="1" type="ORF">A4X13_0g7133</name>
</gene>
<name>A0A8T8SLC8_9BASI</name>
<evidence type="ECO:0000313" key="2">
    <source>
        <dbReference type="Proteomes" id="UP000077521"/>
    </source>
</evidence>
<proteinExistence type="predicted"/>
<evidence type="ECO:0000313" key="1">
    <source>
        <dbReference type="EMBL" id="KAE8242493.1"/>
    </source>
</evidence>
<organism evidence="1 2">
    <name type="scientific">Tilletia indica</name>
    <dbReference type="NCBI Taxonomy" id="43049"/>
    <lineage>
        <taxon>Eukaryota</taxon>
        <taxon>Fungi</taxon>
        <taxon>Dikarya</taxon>
        <taxon>Basidiomycota</taxon>
        <taxon>Ustilaginomycotina</taxon>
        <taxon>Exobasidiomycetes</taxon>
        <taxon>Tilletiales</taxon>
        <taxon>Tilletiaceae</taxon>
        <taxon>Tilletia</taxon>
    </lineage>
</organism>
<reference evidence="1" key="2">
    <citation type="journal article" date="2019" name="IMA Fungus">
        <title>Genome sequencing and comparison of five Tilletia species to identify candidate genes for the detection of regulated species infecting wheat.</title>
        <authorList>
            <person name="Nguyen H.D.T."/>
            <person name="Sultana T."/>
            <person name="Kesanakurti P."/>
            <person name="Hambleton S."/>
        </authorList>
    </citation>
    <scope>NUCLEOTIDE SEQUENCE</scope>
    <source>
        <strain evidence="1">DAOMC 236416</strain>
    </source>
</reference>
<accession>A0A8T8SLC8</accession>
<keyword evidence="2" id="KW-1185">Reference proteome</keyword>